<dbReference type="EMBL" id="CP134145">
    <property type="protein sequence ID" value="WNC73101.1"/>
    <property type="molecule type" value="Genomic_DNA"/>
</dbReference>
<evidence type="ECO:0000313" key="3">
    <source>
        <dbReference type="Proteomes" id="UP001258994"/>
    </source>
</evidence>
<dbReference type="PROSITE" id="PS51257">
    <property type="entry name" value="PROKAR_LIPOPROTEIN"/>
    <property type="match status" value="1"/>
</dbReference>
<dbReference type="RefSeq" id="WP_348392214.1">
    <property type="nucleotide sequence ID" value="NZ_CP134145.1"/>
</dbReference>
<feature type="signal peptide" evidence="1">
    <location>
        <begin position="1"/>
        <end position="18"/>
    </location>
</feature>
<dbReference type="Proteomes" id="UP001258994">
    <property type="component" value="Chromosome"/>
</dbReference>
<reference evidence="3" key="1">
    <citation type="submission" date="2023-09" db="EMBL/GenBank/DDBJ databases">
        <authorList>
            <person name="Zhang C."/>
        </authorList>
    </citation>
    <scope>NUCLEOTIDE SEQUENCE [LARGE SCALE GENOMIC DNA]</scope>
    <source>
        <strain evidence="3">SQ149</strain>
    </source>
</reference>
<keyword evidence="1" id="KW-0732">Signal</keyword>
<feature type="chain" id="PRO_5045427153" description="PEGA domain-containing protein" evidence="1">
    <location>
        <begin position="19"/>
        <end position="132"/>
    </location>
</feature>
<evidence type="ECO:0000256" key="1">
    <source>
        <dbReference type="SAM" id="SignalP"/>
    </source>
</evidence>
<evidence type="ECO:0000313" key="2">
    <source>
        <dbReference type="EMBL" id="WNC73101.1"/>
    </source>
</evidence>
<sequence length="132" mass="14052">MKKLVCALTASLFLSGCAGIINGTSDNITITSVEPGTRIYVDGVKRGIDDALVQIDRGETHTIKVVKKGCEPVIIETGDKFDATSLLGILLDWGVISIPVDLISGAAWKAYPTIYTVSPICEAEESQVKIAE</sequence>
<name>A0ABY9TX64_9GAMM</name>
<proteinExistence type="predicted"/>
<protein>
    <recommendedName>
        <fullName evidence="4">PEGA domain-containing protein</fullName>
    </recommendedName>
</protein>
<accession>A0ABY9TX64</accession>
<gene>
    <name evidence="2" type="ORF">RGQ13_03700</name>
</gene>
<evidence type="ECO:0008006" key="4">
    <source>
        <dbReference type="Google" id="ProtNLM"/>
    </source>
</evidence>
<keyword evidence="3" id="KW-1185">Reference proteome</keyword>
<organism evidence="2 3">
    <name type="scientific">Thalassotalea psychrophila</name>
    <dbReference type="NCBI Taxonomy" id="3065647"/>
    <lineage>
        <taxon>Bacteria</taxon>
        <taxon>Pseudomonadati</taxon>
        <taxon>Pseudomonadota</taxon>
        <taxon>Gammaproteobacteria</taxon>
        <taxon>Alteromonadales</taxon>
        <taxon>Colwelliaceae</taxon>
        <taxon>Thalassotalea</taxon>
    </lineage>
</organism>